<feature type="transmembrane region" description="Helical" evidence="1">
    <location>
        <begin position="42"/>
        <end position="60"/>
    </location>
</feature>
<keyword evidence="4" id="KW-1185">Reference proteome</keyword>
<evidence type="ECO:0000313" key="4">
    <source>
        <dbReference type="Proteomes" id="UP000245647"/>
    </source>
</evidence>
<dbReference type="RefSeq" id="WP_109417265.1">
    <property type="nucleotide sequence ID" value="NZ_QEAS01000016.1"/>
</dbReference>
<keyword evidence="3" id="KW-0418">Kinase</keyword>
<evidence type="ECO:0000256" key="1">
    <source>
        <dbReference type="SAM" id="Phobius"/>
    </source>
</evidence>
<feature type="transmembrane region" description="Helical" evidence="1">
    <location>
        <begin position="12"/>
        <end position="30"/>
    </location>
</feature>
<keyword evidence="1" id="KW-0472">Membrane</keyword>
<dbReference type="PANTHER" id="PTHR34220">
    <property type="entry name" value="SENSOR HISTIDINE KINASE YPDA"/>
    <property type="match status" value="1"/>
</dbReference>
<dbReference type="PANTHER" id="PTHR34220:SF7">
    <property type="entry name" value="SENSOR HISTIDINE KINASE YPDA"/>
    <property type="match status" value="1"/>
</dbReference>
<sequence>MESNLPVKSLIRLNWLAASVGCLYVFFYSIPDQTVTKVSVSFTAMAGCGLLFSGYVNLYLLKFYRRKYATRRAWYNLARFFISFAVSAVFHLSIIPLFALLAGVNWSYEHYRIIPSVIAHTAVSNLLIMLLQNTIVLQYDKSSAELELSKLTVSNAEAANLLLRQQIHPHFLFNALNTLKALYKKGPSEGEEYLVRLANFLRASVSNHSSRIATVKDELELYVSYLEMQRIRFGSALVCEIDIHDPKRLSYFMPSFSLQPLLENAIKHNEVTEENPLTVILKQEGDWITVSNNLQHKRVKENSEGYGLANLAERYRLWSGDEVLIAKAEHFFSVSLKILPDEHCNNRG</sequence>
<keyword evidence="3" id="KW-0808">Transferase</keyword>
<gene>
    <name evidence="3" type="ORF">DDR33_18365</name>
</gene>
<dbReference type="InterPro" id="IPR010559">
    <property type="entry name" value="Sig_transdc_His_kin_internal"/>
</dbReference>
<dbReference type="Pfam" id="PF06580">
    <property type="entry name" value="His_kinase"/>
    <property type="match status" value="1"/>
</dbReference>
<dbReference type="InterPro" id="IPR036890">
    <property type="entry name" value="HATPase_C_sf"/>
</dbReference>
<name>A0A2U2PDQ0_9SPHI</name>
<keyword evidence="1" id="KW-1133">Transmembrane helix</keyword>
<accession>A0A2U2PDQ0</accession>
<dbReference type="OrthoDB" id="9809908at2"/>
<comment type="caution">
    <text evidence="3">The sequence shown here is derived from an EMBL/GenBank/DDBJ whole genome shotgun (WGS) entry which is preliminary data.</text>
</comment>
<feature type="transmembrane region" description="Helical" evidence="1">
    <location>
        <begin position="113"/>
        <end position="131"/>
    </location>
</feature>
<dbReference type="AlphaFoldDB" id="A0A2U2PDQ0"/>
<reference evidence="3 4" key="1">
    <citation type="submission" date="2018-04" db="EMBL/GenBank/DDBJ databases">
        <title>Pedobacter chongqingensis sp. nov., isolated from a rottenly hemp rope.</title>
        <authorList>
            <person name="Cai Y."/>
        </authorList>
    </citation>
    <scope>NUCLEOTIDE SEQUENCE [LARGE SCALE GENOMIC DNA]</scope>
    <source>
        <strain evidence="3 4">FJ4-8</strain>
    </source>
</reference>
<dbReference type="Gene3D" id="3.30.565.10">
    <property type="entry name" value="Histidine kinase-like ATPase, C-terminal domain"/>
    <property type="match status" value="1"/>
</dbReference>
<evidence type="ECO:0000313" key="3">
    <source>
        <dbReference type="EMBL" id="PWG79249.1"/>
    </source>
</evidence>
<keyword evidence="1" id="KW-0812">Transmembrane</keyword>
<feature type="transmembrane region" description="Helical" evidence="1">
    <location>
        <begin position="80"/>
        <end position="101"/>
    </location>
</feature>
<dbReference type="GO" id="GO:0000155">
    <property type="term" value="F:phosphorelay sensor kinase activity"/>
    <property type="evidence" value="ECO:0007669"/>
    <property type="project" value="InterPro"/>
</dbReference>
<evidence type="ECO:0000259" key="2">
    <source>
        <dbReference type="Pfam" id="PF06580"/>
    </source>
</evidence>
<dbReference type="EMBL" id="QEAS01000016">
    <property type="protein sequence ID" value="PWG79249.1"/>
    <property type="molecule type" value="Genomic_DNA"/>
</dbReference>
<dbReference type="Proteomes" id="UP000245647">
    <property type="component" value="Unassembled WGS sequence"/>
</dbReference>
<proteinExistence type="predicted"/>
<dbReference type="GO" id="GO:0016020">
    <property type="term" value="C:membrane"/>
    <property type="evidence" value="ECO:0007669"/>
    <property type="project" value="InterPro"/>
</dbReference>
<protein>
    <submittedName>
        <fullName evidence="3">Histidine kinase</fullName>
    </submittedName>
</protein>
<dbReference type="InterPro" id="IPR050640">
    <property type="entry name" value="Bact_2-comp_sensor_kinase"/>
</dbReference>
<feature type="domain" description="Signal transduction histidine kinase internal region" evidence="2">
    <location>
        <begin position="162"/>
        <end position="236"/>
    </location>
</feature>
<organism evidence="3 4">
    <name type="scientific">Pararcticibacter amylolyticus</name>
    <dbReference type="NCBI Taxonomy" id="2173175"/>
    <lineage>
        <taxon>Bacteria</taxon>
        <taxon>Pseudomonadati</taxon>
        <taxon>Bacteroidota</taxon>
        <taxon>Sphingobacteriia</taxon>
        <taxon>Sphingobacteriales</taxon>
        <taxon>Sphingobacteriaceae</taxon>
        <taxon>Pararcticibacter</taxon>
    </lineage>
</organism>